<accession>A0A2K1FS63</accession>
<evidence type="ECO:0000313" key="2">
    <source>
        <dbReference type="EMBL" id="PNQ95366.1"/>
    </source>
</evidence>
<dbReference type="RefSeq" id="WP_103041494.1">
    <property type="nucleotide sequence ID" value="NZ_JBJLSN010000051.1"/>
</dbReference>
<dbReference type="InterPro" id="IPR025737">
    <property type="entry name" value="FApF"/>
</dbReference>
<proteinExistence type="predicted"/>
<comment type="caution">
    <text evidence="2">The sequence shown here is derived from an EMBL/GenBank/DDBJ whole genome shotgun (WGS) entry which is preliminary data.</text>
</comment>
<geneLocation type="plasmid" evidence="2">
    <name>p31unnamed</name>
</geneLocation>
<dbReference type="Proteomes" id="UP001628281">
    <property type="component" value="Unassembled WGS sequence"/>
</dbReference>
<dbReference type="Proteomes" id="UP000236268">
    <property type="component" value="Unassembled WGS sequence"/>
</dbReference>
<dbReference type="Pfam" id="PF13557">
    <property type="entry name" value="Phenol_MetA_deg"/>
    <property type="match status" value="1"/>
</dbReference>
<keyword evidence="4" id="KW-1185">Reference proteome</keyword>
<reference evidence="1 4" key="2">
    <citation type="submission" date="2024-11" db="EMBL/GenBank/DDBJ databases">
        <title>Draft genome sequences of two bacteria associated to sugarcane roots in Colombia.</title>
        <authorList>
            <person name="Pardo-Diaz S."/>
            <person name="Masmela-Mendoza J."/>
            <person name="Delgadillo-Duran P."/>
            <person name="Bautista E.J."/>
            <person name="Rojas-Tapias D.F."/>
        </authorList>
    </citation>
    <scope>NUCLEOTIDE SEQUENCE [LARGE SCALE GENOMIC DNA]</scope>
    <source>
        <strain evidence="1 4">Ap18</strain>
    </source>
</reference>
<dbReference type="AlphaFoldDB" id="A0A2K1FS63"/>
<evidence type="ECO:0000313" key="1">
    <source>
        <dbReference type="EMBL" id="MFL7904549.1"/>
    </source>
</evidence>
<evidence type="ECO:0000313" key="4">
    <source>
        <dbReference type="Proteomes" id="UP001628281"/>
    </source>
</evidence>
<sequence>MPFDVGAVGPDPCGDVRMVRQQISLGLSLGTWLCGVWAAAIGCGLPVQEARAAENGTGFYLLGSRGPLAAAVPPQGVFFQNDFYVFHADRSSSRTLPVHGNLATDFRSSAYIDLPTFLWSTPLTVGGARLAFSATIPFGGPDVSASAVVGPYSSSTSDSAFTIGDPVFSGMLGWESGRFRATGIVSVNTPVGDYRKGALANISFNRWATDVSGAVTWLDTERGLDLSGVIGVTFNGENPATDYRTGTELHLEWAASQYLSKDFSIGIVGYHYQQISGDSGSGAVLGDFKGRVTALGGTAGYNFQIGKAPVSTRIKVYREFAVENRVPGGTTGFLTVSLPLWVPQPSSTPH</sequence>
<dbReference type="EMBL" id="JBJLSN010000051">
    <property type="protein sequence ID" value="MFL7904549.1"/>
    <property type="molecule type" value="Genomic_DNA"/>
</dbReference>
<name>A0A2K1FS63_9PROT</name>
<dbReference type="EMBL" id="POWG01000051">
    <property type="protein sequence ID" value="PNQ95366.1"/>
    <property type="molecule type" value="Genomic_DNA"/>
</dbReference>
<reference evidence="2 3" key="1">
    <citation type="submission" date="2018-01" db="EMBL/GenBank/DDBJ databases">
        <title>Whole genome sequence of Azospirillum brasilense REC3 isolated from strawberry roots.</title>
        <authorList>
            <person name="Fontana C.A."/>
            <person name="Salazar S.M."/>
            <person name="Bassi D."/>
            <person name="Puglisi E."/>
            <person name="Lovaisa N.C."/>
            <person name="Toffoli L.M."/>
            <person name="Pedraza R."/>
            <person name="Cocconcelli P.S."/>
        </authorList>
    </citation>
    <scope>NUCLEOTIDE SEQUENCE [LARGE SCALE GENOMIC DNA]</scope>
    <source>
        <strain evidence="2 3">REC3</strain>
        <plasmid evidence="2">p31unnamed</plasmid>
    </source>
</reference>
<gene>
    <name evidence="1" type="ORF">ACJ41P_25710</name>
    <name evidence="2" type="ORF">C1S70_29295</name>
</gene>
<keyword evidence="2" id="KW-0614">Plasmid</keyword>
<organism evidence="2 3">
    <name type="scientific">Azospirillum argentinense</name>
    <dbReference type="NCBI Taxonomy" id="2970906"/>
    <lineage>
        <taxon>Bacteria</taxon>
        <taxon>Pseudomonadati</taxon>
        <taxon>Pseudomonadota</taxon>
        <taxon>Alphaproteobacteria</taxon>
        <taxon>Rhodospirillales</taxon>
        <taxon>Azospirillaceae</taxon>
        <taxon>Azospirillum</taxon>
    </lineage>
</organism>
<protein>
    <submittedName>
        <fullName evidence="2">Phenol degradation protein meta</fullName>
    </submittedName>
    <submittedName>
        <fullName evidence="1">Transporter</fullName>
    </submittedName>
</protein>
<evidence type="ECO:0000313" key="3">
    <source>
        <dbReference type="Proteomes" id="UP000236268"/>
    </source>
</evidence>